<keyword evidence="5 6" id="KW-0472">Membrane</keyword>
<comment type="subcellular location">
    <subcellularLocation>
        <location evidence="1">Membrane</location>
        <topology evidence="1">Multi-pass membrane protein</topology>
    </subcellularLocation>
</comment>
<sequence length="138" mass="14756">MPAFSVITRIWCVCGALLAASAVIMSALAAHLPDEQLAQGGRAMLHNATDVQMWHALALISIGLRLPRHVPRLTLIAGFGLLTGTLMFVSGVCYTAFSGHRAFHIAPTGGSLLIISWCILAYSWAFCKSRSENSGPHP</sequence>
<evidence type="ECO:0000256" key="4">
    <source>
        <dbReference type="ARBA" id="ARBA00022989"/>
    </source>
</evidence>
<keyword evidence="7" id="KW-0732">Signal</keyword>
<protein>
    <submittedName>
        <fullName evidence="8">DUF423 domain-containing protein</fullName>
    </submittedName>
</protein>
<evidence type="ECO:0000313" key="8">
    <source>
        <dbReference type="EMBL" id="MCX2564342.1"/>
    </source>
</evidence>
<feature type="chain" id="PRO_5046507247" evidence="7">
    <location>
        <begin position="30"/>
        <end position="138"/>
    </location>
</feature>
<evidence type="ECO:0000256" key="2">
    <source>
        <dbReference type="ARBA" id="ARBA00009694"/>
    </source>
</evidence>
<dbReference type="InterPro" id="IPR006696">
    <property type="entry name" value="DUF423"/>
</dbReference>
<feature type="transmembrane region" description="Helical" evidence="6">
    <location>
        <begin position="73"/>
        <end position="97"/>
    </location>
</feature>
<accession>A0ABT3QGD5</accession>
<dbReference type="EMBL" id="JAPIUZ010000005">
    <property type="protein sequence ID" value="MCX2564342.1"/>
    <property type="molecule type" value="Genomic_DNA"/>
</dbReference>
<evidence type="ECO:0000256" key="6">
    <source>
        <dbReference type="SAM" id="Phobius"/>
    </source>
</evidence>
<evidence type="ECO:0000256" key="7">
    <source>
        <dbReference type="SAM" id="SignalP"/>
    </source>
</evidence>
<keyword evidence="4 6" id="KW-1133">Transmembrane helix</keyword>
<reference evidence="8 9" key="1">
    <citation type="submission" date="2022-11" db="EMBL/GenBank/DDBJ databases">
        <title>Genome sequencing of Acetobacter type strain.</title>
        <authorList>
            <person name="Heo J."/>
            <person name="Lee D."/>
            <person name="Han B.-H."/>
            <person name="Hong S.-B."/>
            <person name="Kwon S.-W."/>
        </authorList>
    </citation>
    <scope>NUCLEOTIDE SEQUENCE [LARGE SCALE GENOMIC DNA]</scope>
    <source>
        <strain evidence="8 9">KACC 21253</strain>
    </source>
</reference>
<dbReference type="RefSeq" id="WP_173559770.1">
    <property type="nucleotide sequence ID" value="NZ_JAPIUZ010000005.1"/>
</dbReference>
<comment type="similarity">
    <text evidence="2">Belongs to the UPF0382 family.</text>
</comment>
<keyword evidence="9" id="KW-1185">Reference proteome</keyword>
<feature type="signal peptide" evidence="7">
    <location>
        <begin position="1"/>
        <end position="29"/>
    </location>
</feature>
<evidence type="ECO:0000313" key="9">
    <source>
        <dbReference type="Proteomes" id="UP001301152"/>
    </source>
</evidence>
<name>A0ABT3QGD5_9PROT</name>
<evidence type="ECO:0000256" key="5">
    <source>
        <dbReference type="ARBA" id="ARBA00023136"/>
    </source>
</evidence>
<organism evidence="8 9">
    <name type="scientific">Acetobacter thailandicus</name>
    <dbReference type="NCBI Taxonomy" id="1502842"/>
    <lineage>
        <taxon>Bacteria</taxon>
        <taxon>Pseudomonadati</taxon>
        <taxon>Pseudomonadota</taxon>
        <taxon>Alphaproteobacteria</taxon>
        <taxon>Acetobacterales</taxon>
        <taxon>Acetobacteraceae</taxon>
        <taxon>Acetobacter</taxon>
    </lineage>
</organism>
<keyword evidence="3 6" id="KW-0812">Transmembrane</keyword>
<evidence type="ECO:0000256" key="3">
    <source>
        <dbReference type="ARBA" id="ARBA00022692"/>
    </source>
</evidence>
<feature type="transmembrane region" description="Helical" evidence="6">
    <location>
        <begin position="103"/>
        <end position="125"/>
    </location>
</feature>
<dbReference type="Pfam" id="PF04241">
    <property type="entry name" value="DUF423"/>
    <property type="match status" value="1"/>
</dbReference>
<proteinExistence type="inferred from homology"/>
<gene>
    <name evidence="8" type="ORF">OQ497_10270</name>
</gene>
<dbReference type="Proteomes" id="UP001301152">
    <property type="component" value="Unassembled WGS sequence"/>
</dbReference>
<dbReference type="PANTHER" id="PTHR43461">
    <property type="entry name" value="TRANSMEMBRANE PROTEIN 256"/>
    <property type="match status" value="1"/>
</dbReference>
<evidence type="ECO:0000256" key="1">
    <source>
        <dbReference type="ARBA" id="ARBA00004141"/>
    </source>
</evidence>
<comment type="caution">
    <text evidence="8">The sequence shown here is derived from an EMBL/GenBank/DDBJ whole genome shotgun (WGS) entry which is preliminary data.</text>
</comment>
<dbReference type="PANTHER" id="PTHR43461:SF1">
    <property type="entry name" value="TRANSMEMBRANE PROTEIN 256"/>
    <property type="match status" value="1"/>
</dbReference>